<evidence type="ECO:0000313" key="1">
    <source>
        <dbReference type="EMBL" id="QOX62905.1"/>
    </source>
</evidence>
<dbReference type="Proteomes" id="UP000594014">
    <property type="component" value="Chromosome"/>
</dbReference>
<gene>
    <name evidence="1" type="primary">ruvA</name>
    <name evidence="1" type="ORF">FRZ06_05905</name>
</gene>
<dbReference type="EMBL" id="CP042469">
    <property type="protein sequence ID" value="QOX62905.1"/>
    <property type="molecule type" value="Genomic_DNA"/>
</dbReference>
<organism evidence="1 2">
    <name type="scientific">Anoxybacterium hadale</name>
    <dbReference type="NCBI Taxonomy" id="3408580"/>
    <lineage>
        <taxon>Bacteria</taxon>
        <taxon>Bacillati</taxon>
        <taxon>Bacillota</taxon>
        <taxon>Clostridia</taxon>
        <taxon>Peptostreptococcales</taxon>
        <taxon>Anaerovoracaceae</taxon>
        <taxon>Anoxybacterium</taxon>
    </lineage>
</organism>
<keyword evidence="2" id="KW-1185">Reference proteome</keyword>
<proteinExistence type="predicted"/>
<accession>A0ACD1A918</accession>
<name>A0ACD1A918_9FIRM</name>
<reference evidence="1" key="1">
    <citation type="submission" date="2019-08" db="EMBL/GenBank/DDBJ databases">
        <title>Genome sequence of Clostridiales bacterium MT110.</title>
        <authorList>
            <person name="Cao J."/>
        </authorList>
    </citation>
    <scope>NUCLEOTIDE SEQUENCE</scope>
    <source>
        <strain evidence="1">MT110</strain>
    </source>
</reference>
<evidence type="ECO:0000313" key="2">
    <source>
        <dbReference type="Proteomes" id="UP000594014"/>
    </source>
</evidence>
<protein>
    <submittedName>
        <fullName evidence="1">Holliday junction branch migration protein RuvA</fullName>
    </submittedName>
</protein>
<sequence>MFHYIKGVAAMRFEGGIVIETGGIGYEIFVPDNSPVYLAESGQTVMIYTVMAVREDDVSLYGFHDKETLELFKKLITVNGVGAKAAMSILSIMPAGEIKKAIVFEDAAALTKANGIGKKIAQRITLELKDKMGAVGGLAEAAEKTVSDSGKTEAINALISLGYSRSEAITALAEVSEEHLSVEEYIKRALKGIGR</sequence>